<feature type="compositionally biased region" description="Acidic residues" evidence="1">
    <location>
        <begin position="155"/>
        <end position="165"/>
    </location>
</feature>
<gene>
    <name evidence="2" type="ORF">Pmani_018534</name>
</gene>
<protein>
    <recommendedName>
        <fullName evidence="4">PDZ domain-containing protein</fullName>
    </recommendedName>
</protein>
<keyword evidence="3" id="KW-1185">Reference proteome</keyword>
<feature type="compositionally biased region" description="Basic and acidic residues" evidence="1">
    <location>
        <begin position="87"/>
        <end position="97"/>
    </location>
</feature>
<evidence type="ECO:0000313" key="3">
    <source>
        <dbReference type="Proteomes" id="UP001292094"/>
    </source>
</evidence>
<feature type="region of interest" description="Disordered" evidence="1">
    <location>
        <begin position="345"/>
        <end position="383"/>
    </location>
</feature>
<dbReference type="Proteomes" id="UP001292094">
    <property type="component" value="Unassembled WGS sequence"/>
</dbReference>
<name>A0AAE1PK43_9EUCA</name>
<feature type="compositionally biased region" description="Basic and acidic residues" evidence="1">
    <location>
        <begin position="69"/>
        <end position="78"/>
    </location>
</feature>
<feature type="region of interest" description="Disordered" evidence="1">
    <location>
        <begin position="1"/>
        <end position="139"/>
    </location>
</feature>
<evidence type="ECO:0008006" key="4">
    <source>
        <dbReference type="Google" id="ProtNLM"/>
    </source>
</evidence>
<feature type="compositionally biased region" description="Basic and acidic residues" evidence="1">
    <location>
        <begin position="1"/>
        <end position="17"/>
    </location>
</feature>
<proteinExistence type="predicted"/>
<evidence type="ECO:0000313" key="2">
    <source>
        <dbReference type="EMBL" id="KAK4309856.1"/>
    </source>
</evidence>
<sequence>MGRKLEQLTRGDHKETIHFPLGSTRARRRQWRPNKEANEVVAEQQPPRQPRRTKVDRVESIRNLFRRSRSWDSAKDLEDLPPTPRPIPDHTQDDESTTKATSGSASRPTNTPGDNLYESLKDMSDTPSGTPVSGLYRSASTSLLPGCEAGVHEPEVEETPGEVEGDSGGGTGCGTVVAVEAEKAARKGQFPYAFLRSRLTSVAEEQQQTGSVVSGARTVVGAGSEECGDSGRGSSTDVRTSYSETDTKSSFSENSDTKSSCSDTSHTRWARDHDEDDDEDETGKEGVVRGVGVRGGACRGSVITRPGPRDVVSPIPAPTGFGDGDFVVTVRVAGDGDPGCSSVYIHPEDTNTPTPTTTTPTTPSPPSDTEKEVPKKVKTRRGSVKVGVGGAGLTDEEKLEAIVVTTTSGSCCRHCGTHQAHPPQAPLRRRPRPQARHHARLSCPAPPSPLYEAIYPDESRRASLDLEADLELERARRRHSRSASLDRTESWRWGEGAVEGGYDRRPPSLSRSALPQPPSAPRSFRLVRLVKGAPGEGLGLYIAGRRSLGYLIAHILPGGLTHRSVITHSVS</sequence>
<feature type="compositionally biased region" description="Low complexity" evidence="1">
    <location>
        <begin position="350"/>
        <end position="361"/>
    </location>
</feature>
<feature type="compositionally biased region" description="Basic residues" evidence="1">
    <location>
        <begin position="427"/>
        <end position="440"/>
    </location>
</feature>
<feature type="region of interest" description="Disordered" evidence="1">
    <location>
        <begin position="297"/>
        <end position="316"/>
    </location>
</feature>
<feature type="region of interest" description="Disordered" evidence="1">
    <location>
        <begin position="417"/>
        <end position="449"/>
    </location>
</feature>
<comment type="caution">
    <text evidence="2">The sequence shown here is derived from an EMBL/GenBank/DDBJ whole genome shotgun (WGS) entry which is preliminary data.</text>
</comment>
<feature type="region of interest" description="Disordered" evidence="1">
    <location>
        <begin position="222"/>
        <end position="292"/>
    </location>
</feature>
<evidence type="ECO:0000256" key="1">
    <source>
        <dbReference type="SAM" id="MobiDB-lite"/>
    </source>
</evidence>
<reference evidence="2" key="1">
    <citation type="submission" date="2023-11" db="EMBL/GenBank/DDBJ databases">
        <title>Genome assemblies of two species of porcelain crab, Petrolisthes cinctipes and Petrolisthes manimaculis (Anomura: Porcellanidae).</title>
        <authorList>
            <person name="Angst P."/>
        </authorList>
    </citation>
    <scope>NUCLEOTIDE SEQUENCE</scope>
    <source>
        <strain evidence="2">PB745_02</strain>
        <tissue evidence="2">Gill</tissue>
    </source>
</reference>
<organism evidence="2 3">
    <name type="scientific">Petrolisthes manimaculis</name>
    <dbReference type="NCBI Taxonomy" id="1843537"/>
    <lineage>
        <taxon>Eukaryota</taxon>
        <taxon>Metazoa</taxon>
        <taxon>Ecdysozoa</taxon>
        <taxon>Arthropoda</taxon>
        <taxon>Crustacea</taxon>
        <taxon>Multicrustacea</taxon>
        <taxon>Malacostraca</taxon>
        <taxon>Eumalacostraca</taxon>
        <taxon>Eucarida</taxon>
        <taxon>Decapoda</taxon>
        <taxon>Pleocyemata</taxon>
        <taxon>Anomura</taxon>
        <taxon>Galatheoidea</taxon>
        <taxon>Porcellanidae</taxon>
        <taxon>Petrolisthes</taxon>
    </lineage>
</organism>
<dbReference type="EMBL" id="JAWZYT010001705">
    <property type="protein sequence ID" value="KAK4309856.1"/>
    <property type="molecule type" value="Genomic_DNA"/>
</dbReference>
<dbReference type="AlphaFoldDB" id="A0AAE1PK43"/>
<feature type="region of interest" description="Disordered" evidence="1">
    <location>
        <begin position="151"/>
        <end position="171"/>
    </location>
</feature>
<feature type="compositionally biased region" description="Polar residues" evidence="1">
    <location>
        <begin position="98"/>
        <end position="113"/>
    </location>
</feature>
<feature type="compositionally biased region" description="Polar residues" evidence="1">
    <location>
        <begin position="232"/>
        <end position="264"/>
    </location>
</feature>
<accession>A0AAE1PK43</accession>